<dbReference type="Pfam" id="PF04892">
    <property type="entry name" value="VanZ"/>
    <property type="match status" value="1"/>
</dbReference>
<feature type="transmembrane region" description="Helical" evidence="1">
    <location>
        <begin position="109"/>
        <end position="127"/>
    </location>
</feature>
<keyword evidence="4" id="KW-1185">Reference proteome</keyword>
<feature type="domain" description="VanZ-like" evidence="2">
    <location>
        <begin position="56"/>
        <end position="126"/>
    </location>
</feature>
<dbReference type="Proteomes" id="UP001139354">
    <property type="component" value="Unassembled WGS sequence"/>
</dbReference>
<dbReference type="EMBL" id="JAGTTN010000004">
    <property type="protein sequence ID" value="MCC2033030.1"/>
    <property type="molecule type" value="Genomic_DNA"/>
</dbReference>
<feature type="transmembrane region" description="Helical" evidence="1">
    <location>
        <begin position="63"/>
        <end position="89"/>
    </location>
</feature>
<dbReference type="AlphaFoldDB" id="A0A9X1S4I0"/>
<proteinExistence type="predicted"/>
<dbReference type="InterPro" id="IPR006976">
    <property type="entry name" value="VanZ-like"/>
</dbReference>
<keyword evidence="1" id="KW-0472">Membrane</keyword>
<evidence type="ECO:0000256" key="1">
    <source>
        <dbReference type="SAM" id="Phobius"/>
    </source>
</evidence>
<feature type="transmembrane region" description="Helical" evidence="1">
    <location>
        <begin position="9"/>
        <end position="27"/>
    </location>
</feature>
<sequence length="144" mass="15374">MPRPRRRRWVPWALGAYGVAALVVLVSPLSPDAIVNAVHGVVHDGLGLDFVRPGWIELGLNIVLFAPVGLFGALLFGPWWGIAMGVALSGAAELVQLVLPAREPSLRDLLANIIGTAVGVGVAWLFLRRDARSSTNRRPADVDA</sequence>
<keyword evidence="1" id="KW-1133">Transmembrane helix</keyword>
<name>A0A9X1S4I0_9MICO</name>
<accession>A0A9X1S4I0</accession>
<gene>
    <name evidence="3" type="ORF">KEC57_12650</name>
</gene>
<evidence type="ECO:0000259" key="2">
    <source>
        <dbReference type="Pfam" id="PF04892"/>
    </source>
</evidence>
<comment type="caution">
    <text evidence="3">The sequence shown here is derived from an EMBL/GenBank/DDBJ whole genome shotgun (WGS) entry which is preliminary data.</text>
</comment>
<evidence type="ECO:0000313" key="3">
    <source>
        <dbReference type="EMBL" id="MCC2033030.1"/>
    </source>
</evidence>
<dbReference type="RefSeq" id="WP_229384998.1">
    <property type="nucleotide sequence ID" value="NZ_JAGTTN010000004.1"/>
</dbReference>
<organism evidence="3 4">
    <name type="scientific">Microbacterium allomyrinae</name>
    <dbReference type="NCBI Taxonomy" id="2830666"/>
    <lineage>
        <taxon>Bacteria</taxon>
        <taxon>Bacillati</taxon>
        <taxon>Actinomycetota</taxon>
        <taxon>Actinomycetes</taxon>
        <taxon>Micrococcales</taxon>
        <taxon>Microbacteriaceae</taxon>
        <taxon>Microbacterium</taxon>
    </lineage>
</organism>
<evidence type="ECO:0000313" key="4">
    <source>
        <dbReference type="Proteomes" id="UP001139354"/>
    </source>
</evidence>
<reference evidence="3" key="1">
    <citation type="submission" date="2021-04" db="EMBL/GenBank/DDBJ databases">
        <title>Microbacterium tenobrionis sp. nov. and Microbacterium allomyrinae sp. nov., isolated from larvae of Tenobrio molitor and Allomyrina dichotoma, respectively.</title>
        <authorList>
            <person name="Lee S.D."/>
        </authorList>
    </citation>
    <scope>NUCLEOTIDE SEQUENCE</scope>
    <source>
        <strain evidence="3">BWT-G7</strain>
    </source>
</reference>
<protein>
    <submittedName>
        <fullName evidence="3">VanZ family protein</fullName>
    </submittedName>
</protein>
<keyword evidence="1" id="KW-0812">Transmembrane</keyword>